<feature type="chain" id="PRO_5017487504" evidence="6">
    <location>
        <begin position="23"/>
        <end position="78"/>
    </location>
</feature>
<reference evidence="7" key="4">
    <citation type="submission" date="2025-09" db="UniProtKB">
        <authorList>
            <consortium name="Ensembl"/>
        </authorList>
    </citation>
    <scope>IDENTIFICATION</scope>
</reference>
<dbReference type="Ensembl" id="ENSAMXT00000041304.1">
    <property type="protein sequence ID" value="ENSAMXP00000039869.1"/>
    <property type="gene ID" value="ENSAMXG00000034451.1"/>
</dbReference>
<keyword evidence="3" id="KW-0809">Transit peptide</keyword>
<evidence type="ECO:0000256" key="2">
    <source>
        <dbReference type="ARBA" id="ARBA00008197"/>
    </source>
</evidence>
<dbReference type="FunCoup" id="A0A3B1JEY0">
    <property type="interactions" value="67"/>
</dbReference>
<dbReference type="GO" id="GO:0033617">
    <property type="term" value="P:mitochondrial respiratory chain complex IV assembly"/>
    <property type="evidence" value="ECO:0007669"/>
    <property type="project" value="TreeGrafter"/>
</dbReference>
<evidence type="ECO:0000256" key="3">
    <source>
        <dbReference type="ARBA" id="ARBA00022946"/>
    </source>
</evidence>
<protein>
    <submittedName>
        <fullName evidence="7">PET117 cytochrome c oxidase chaperone</fullName>
    </submittedName>
</protein>
<dbReference type="InterPro" id="IPR031568">
    <property type="entry name" value="Pet117"/>
</dbReference>
<evidence type="ECO:0000256" key="5">
    <source>
        <dbReference type="SAM" id="Coils"/>
    </source>
</evidence>
<dbReference type="InParanoid" id="A0A3B1JEY0"/>
<evidence type="ECO:0000256" key="1">
    <source>
        <dbReference type="ARBA" id="ARBA00004173"/>
    </source>
</evidence>
<dbReference type="STRING" id="7994.ENSAMXP00000039869"/>
<reference evidence="8" key="1">
    <citation type="submission" date="2013-03" db="EMBL/GenBank/DDBJ databases">
        <authorList>
            <person name="Jeffery W."/>
            <person name="Warren W."/>
            <person name="Wilson R.K."/>
        </authorList>
    </citation>
    <scope>NUCLEOTIDE SEQUENCE</scope>
    <source>
        <strain evidence="8">female</strain>
    </source>
</reference>
<dbReference type="Proteomes" id="UP000018467">
    <property type="component" value="Unassembled WGS sequence"/>
</dbReference>
<dbReference type="Bgee" id="ENSAMXG00000034451">
    <property type="expression patterns" value="Expressed in bone element and 14 other cell types or tissues"/>
</dbReference>
<dbReference type="GO" id="GO:0005739">
    <property type="term" value="C:mitochondrion"/>
    <property type="evidence" value="ECO:0007669"/>
    <property type="project" value="UniProtKB-SubCell"/>
</dbReference>
<dbReference type="Pfam" id="PF15786">
    <property type="entry name" value="PET117"/>
    <property type="match status" value="1"/>
</dbReference>
<keyword evidence="6" id="KW-0732">Signal</keyword>
<sequence length="78" mass="8879">MSTASKLVLGVSVVLTVSTVIGVHLKQSQDQQKLREGVVRDLERLRRKRENLEALEEQIKLTQKLVLERERQEAARGS</sequence>
<feature type="signal peptide" evidence="6">
    <location>
        <begin position="1"/>
        <end position="22"/>
    </location>
</feature>
<dbReference type="GeneTree" id="ENSGT00520000059926"/>
<feature type="coiled-coil region" evidence="5">
    <location>
        <begin position="35"/>
        <end position="72"/>
    </location>
</feature>
<dbReference type="PANTHER" id="PTHR28163">
    <property type="entry name" value="PROTEIN PET117 HOMOLOG, MITOCHONDRIAL"/>
    <property type="match status" value="1"/>
</dbReference>
<dbReference type="PANTHER" id="PTHR28163:SF1">
    <property type="entry name" value="PROTEIN PET117 HOMOLOG, MITOCHONDRIAL"/>
    <property type="match status" value="1"/>
</dbReference>
<name>A0A3B1JEY0_ASTMX</name>
<organism evidence="7 8">
    <name type="scientific">Astyanax mexicanus</name>
    <name type="common">Blind cave fish</name>
    <name type="synonym">Astyanax fasciatus mexicanus</name>
    <dbReference type="NCBI Taxonomy" id="7994"/>
    <lineage>
        <taxon>Eukaryota</taxon>
        <taxon>Metazoa</taxon>
        <taxon>Chordata</taxon>
        <taxon>Craniata</taxon>
        <taxon>Vertebrata</taxon>
        <taxon>Euteleostomi</taxon>
        <taxon>Actinopterygii</taxon>
        <taxon>Neopterygii</taxon>
        <taxon>Teleostei</taxon>
        <taxon>Ostariophysi</taxon>
        <taxon>Characiformes</taxon>
        <taxon>Characoidei</taxon>
        <taxon>Acestrorhamphidae</taxon>
        <taxon>Acestrorhamphinae</taxon>
        <taxon>Astyanax</taxon>
    </lineage>
</organism>
<accession>A0A3B1JEY0</accession>
<keyword evidence="5" id="KW-0175">Coiled coil</keyword>
<reference evidence="8" key="2">
    <citation type="journal article" date="2014" name="Nat. Commun.">
        <title>The cavefish genome reveals candidate genes for eye loss.</title>
        <authorList>
            <person name="McGaugh S.E."/>
            <person name="Gross J.B."/>
            <person name="Aken B."/>
            <person name="Blin M."/>
            <person name="Borowsky R."/>
            <person name="Chalopin D."/>
            <person name="Hinaux H."/>
            <person name="Jeffery W.R."/>
            <person name="Keene A."/>
            <person name="Ma L."/>
            <person name="Minx P."/>
            <person name="Murphy D."/>
            <person name="O'Quin K.E."/>
            <person name="Retaux S."/>
            <person name="Rohner N."/>
            <person name="Searle S.M."/>
            <person name="Stahl B.A."/>
            <person name="Tabin C."/>
            <person name="Volff J.N."/>
            <person name="Yoshizawa M."/>
            <person name="Warren W.C."/>
        </authorList>
    </citation>
    <scope>NUCLEOTIDE SEQUENCE [LARGE SCALE GENOMIC DNA]</scope>
    <source>
        <strain evidence="8">female</strain>
    </source>
</reference>
<comment type="similarity">
    <text evidence="2">Belongs to the PET117 family.</text>
</comment>
<evidence type="ECO:0000313" key="7">
    <source>
        <dbReference type="Ensembl" id="ENSAMXP00000039869.1"/>
    </source>
</evidence>
<keyword evidence="8" id="KW-1185">Reference proteome</keyword>
<comment type="subcellular location">
    <subcellularLocation>
        <location evidence="1">Mitochondrion</location>
    </subcellularLocation>
</comment>
<evidence type="ECO:0000256" key="6">
    <source>
        <dbReference type="SAM" id="SignalP"/>
    </source>
</evidence>
<dbReference type="AlphaFoldDB" id="A0A3B1JEY0"/>
<evidence type="ECO:0000313" key="8">
    <source>
        <dbReference type="Proteomes" id="UP000018467"/>
    </source>
</evidence>
<keyword evidence="4" id="KW-0496">Mitochondrion</keyword>
<reference evidence="7" key="3">
    <citation type="submission" date="2025-08" db="UniProtKB">
        <authorList>
            <consortium name="Ensembl"/>
        </authorList>
    </citation>
    <scope>IDENTIFICATION</scope>
</reference>
<proteinExistence type="inferred from homology"/>
<evidence type="ECO:0000256" key="4">
    <source>
        <dbReference type="ARBA" id="ARBA00023128"/>
    </source>
</evidence>